<reference evidence="2" key="2">
    <citation type="submission" date="2019-02" db="EMBL/GenBank/DDBJ databases">
        <title>Opniocepnalus argus Var Kimnra genome.</title>
        <authorList>
            <person name="Zhou C."/>
            <person name="Xiao S."/>
        </authorList>
    </citation>
    <scope>NUCLEOTIDE SEQUENCE [LARGE SCALE GENOMIC DNA]</scope>
</reference>
<dbReference type="EMBL" id="CM015731">
    <property type="protein sequence ID" value="KAF3704529.1"/>
    <property type="molecule type" value="Genomic_DNA"/>
</dbReference>
<dbReference type="AlphaFoldDB" id="A0A6G1QQB4"/>
<dbReference type="Proteomes" id="UP000503349">
    <property type="component" value="Chromosome 20"/>
</dbReference>
<gene>
    <name evidence="1" type="ORF">EXN66_Car020218</name>
</gene>
<evidence type="ECO:0000313" key="1">
    <source>
        <dbReference type="EMBL" id="KAF3704529.1"/>
    </source>
</evidence>
<proteinExistence type="predicted"/>
<keyword evidence="2" id="KW-1185">Reference proteome</keyword>
<organism evidence="1 2">
    <name type="scientific">Channa argus</name>
    <name type="common">Northern snakehead</name>
    <name type="synonym">Ophicephalus argus</name>
    <dbReference type="NCBI Taxonomy" id="215402"/>
    <lineage>
        <taxon>Eukaryota</taxon>
        <taxon>Metazoa</taxon>
        <taxon>Chordata</taxon>
        <taxon>Craniata</taxon>
        <taxon>Vertebrata</taxon>
        <taxon>Euteleostomi</taxon>
        <taxon>Actinopterygii</taxon>
        <taxon>Neopterygii</taxon>
        <taxon>Teleostei</taxon>
        <taxon>Neoteleostei</taxon>
        <taxon>Acanthomorphata</taxon>
        <taxon>Anabantaria</taxon>
        <taxon>Anabantiformes</taxon>
        <taxon>Channoidei</taxon>
        <taxon>Channidae</taxon>
        <taxon>Channa</taxon>
    </lineage>
</organism>
<evidence type="ECO:0000313" key="2">
    <source>
        <dbReference type="Proteomes" id="UP000503349"/>
    </source>
</evidence>
<accession>A0A6G1QQB4</accession>
<name>A0A6G1QQB4_CHAAH</name>
<reference evidence="1 2" key="1">
    <citation type="submission" date="2019-02" db="EMBL/GenBank/DDBJ databases">
        <title>Opniocepnalus argus genome.</title>
        <authorList>
            <person name="Zhou C."/>
            <person name="Xiao S."/>
        </authorList>
    </citation>
    <scope>NUCLEOTIDE SEQUENCE [LARGE SCALE GENOMIC DNA]</scope>
    <source>
        <strain evidence="1">OARG1902GOOAL</strain>
        <tissue evidence="1">Muscle</tissue>
    </source>
</reference>
<protein>
    <submittedName>
        <fullName evidence="1">Uncharacterized protein</fullName>
    </submittedName>
</protein>
<sequence length="74" mass="8175">MQGSNLEVRLDICDISRLKTARMNNAVSLQRTTPPTLLNTSASDLLKRPGGESFSYCTVIHEDEYVKCGEKKSG</sequence>